<evidence type="ECO:0000313" key="4">
    <source>
        <dbReference type="Proteomes" id="UP001589814"/>
    </source>
</evidence>
<organism evidence="3 4">
    <name type="scientific">Kushneria aurantia</name>
    <dbReference type="NCBI Taxonomy" id="504092"/>
    <lineage>
        <taxon>Bacteria</taxon>
        <taxon>Pseudomonadati</taxon>
        <taxon>Pseudomonadota</taxon>
        <taxon>Gammaproteobacteria</taxon>
        <taxon>Oceanospirillales</taxon>
        <taxon>Halomonadaceae</taxon>
        <taxon>Kushneria</taxon>
    </lineage>
</organism>
<dbReference type="Proteomes" id="UP001589814">
    <property type="component" value="Unassembled WGS sequence"/>
</dbReference>
<dbReference type="Pfam" id="PF01206">
    <property type="entry name" value="TusA"/>
    <property type="match status" value="1"/>
</dbReference>
<accession>A0ABV6G2G3</accession>
<evidence type="ECO:0000256" key="1">
    <source>
        <dbReference type="ARBA" id="ARBA00008984"/>
    </source>
</evidence>
<dbReference type="Gene3D" id="3.30.110.40">
    <property type="entry name" value="TusA-like domain"/>
    <property type="match status" value="1"/>
</dbReference>
<dbReference type="InterPro" id="IPR036868">
    <property type="entry name" value="TusA-like_sf"/>
</dbReference>
<dbReference type="PANTHER" id="PTHR33279:SF2">
    <property type="entry name" value="SULFUR CARRIER PROTEIN TUSA"/>
    <property type="match status" value="1"/>
</dbReference>
<comment type="similarity">
    <text evidence="1">Belongs to the sulfur carrier protein TusA family.</text>
</comment>
<dbReference type="RefSeq" id="WP_019951732.1">
    <property type="nucleotide sequence ID" value="NZ_JBHLVX010000023.1"/>
</dbReference>
<evidence type="ECO:0000259" key="2">
    <source>
        <dbReference type="Pfam" id="PF01206"/>
    </source>
</evidence>
<dbReference type="PANTHER" id="PTHR33279">
    <property type="entry name" value="SULFUR CARRIER PROTEIN YEDF-RELATED"/>
    <property type="match status" value="1"/>
</dbReference>
<name>A0ABV6G2G3_9GAMM</name>
<dbReference type="SUPFAM" id="SSF64307">
    <property type="entry name" value="SirA-like"/>
    <property type="match status" value="1"/>
</dbReference>
<proteinExistence type="inferred from homology"/>
<keyword evidence="4" id="KW-1185">Reference proteome</keyword>
<dbReference type="CDD" id="cd00291">
    <property type="entry name" value="SirA_YedF_YeeD"/>
    <property type="match status" value="1"/>
</dbReference>
<dbReference type="EMBL" id="JBHLVX010000023">
    <property type="protein sequence ID" value="MFC0267764.1"/>
    <property type="molecule type" value="Genomic_DNA"/>
</dbReference>
<dbReference type="InterPro" id="IPR001455">
    <property type="entry name" value="TusA-like"/>
</dbReference>
<comment type="caution">
    <text evidence="3">The sequence shown here is derived from an EMBL/GenBank/DDBJ whole genome shotgun (WGS) entry which is preliminary data.</text>
</comment>
<sequence length="91" mass="10112">MNEPPESNEQGLALEARADYRVDARDLACPLPLLRARQALADLAPGQSLYVCCTDPGSWRDFESFAAHASHRLAARRRSDNVYHYVLIKGG</sequence>
<protein>
    <submittedName>
        <fullName evidence="3">Sulfurtransferase TusA family protein</fullName>
    </submittedName>
</protein>
<reference evidence="3 4" key="1">
    <citation type="submission" date="2024-09" db="EMBL/GenBank/DDBJ databases">
        <authorList>
            <person name="Sun Q."/>
            <person name="Mori K."/>
        </authorList>
    </citation>
    <scope>NUCLEOTIDE SEQUENCE [LARGE SCALE GENOMIC DNA]</scope>
    <source>
        <strain evidence="3 4">CCM 7415</strain>
    </source>
</reference>
<evidence type="ECO:0000313" key="3">
    <source>
        <dbReference type="EMBL" id="MFC0267764.1"/>
    </source>
</evidence>
<feature type="domain" description="UPF0033" evidence="2">
    <location>
        <begin position="21"/>
        <end position="88"/>
    </location>
</feature>
<gene>
    <name evidence="3" type="ORF">ACFFHW_07130</name>
</gene>